<comment type="caution">
    <text evidence="1">The sequence shown here is derived from an EMBL/GenBank/DDBJ whole genome shotgun (WGS) entry which is preliminary data.</text>
</comment>
<gene>
    <name evidence="1" type="ORF">KTE52_04940</name>
</gene>
<dbReference type="EMBL" id="JAHPMX010000002">
    <property type="protein sequence ID" value="MBU9355678.1"/>
    <property type="molecule type" value="Genomic_DNA"/>
</dbReference>
<dbReference type="RefSeq" id="WP_175403846.1">
    <property type="nucleotide sequence ID" value="NZ_CADETI010000001.1"/>
</dbReference>
<name>A0AAP2HGE3_9BURK</name>
<evidence type="ECO:0000313" key="2">
    <source>
        <dbReference type="Proteomes" id="UP001196915"/>
    </source>
</evidence>
<proteinExistence type="predicted"/>
<reference evidence="1" key="1">
    <citation type="submission" date="2021-06" db="EMBL/GenBank/DDBJ databases">
        <title>A collection of bacterial strains from the Burkholderia cepacia Research Laboratory and Repository.</title>
        <authorList>
            <person name="Lipuma J."/>
            <person name="Spilker T."/>
        </authorList>
    </citation>
    <scope>NUCLEOTIDE SEQUENCE</scope>
    <source>
        <strain evidence="1">AU37435</strain>
    </source>
</reference>
<dbReference type="Proteomes" id="UP001196915">
    <property type="component" value="Unassembled WGS sequence"/>
</dbReference>
<accession>A0AAP2HGE3</accession>
<organism evidence="1 2">
    <name type="scientific">Burkholderia multivorans</name>
    <dbReference type="NCBI Taxonomy" id="87883"/>
    <lineage>
        <taxon>Bacteria</taxon>
        <taxon>Pseudomonadati</taxon>
        <taxon>Pseudomonadota</taxon>
        <taxon>Betaproteobacteria</taxon>
        <taxon>Burkholderiales</taxon>
        <taxon>Burkholderiaceae</taxon>
        <taxon>Burkholderia</taxon>
        <taxon>Burkholderia cepacia complex</taxon>
    </lineage>
</organism>
<protein>
    <submittedName>
        <fullName evidence="1">Uncharacterized protein</fullName>
    </submittedName>
</protein>
<dbReference type="AlphaFoldDB" id="A0AAP2HGE3"/>
<sequence>MKRFDAAGGAVAAPFRPRMTDAGRRCRLDTRFSPESRRFVESYQAFRDRYLVFERLH</sequence>
<evidence type="ECO:0000313" key="1">
    <source>
        <dbReference type="EMBL" id="MBU9355678.1"/>
    </source>
</evidence>